<comment type="caution">
    <text evidence="1">The sequence shown here is derived from an EMBL/GenBank/DDBJ whole genome shotgun (WGS) entry which is preliminary data.</text>
</comment>
<reference evidence="1 2" key="1">
    <citation type="submission" date="2020-03" db="EMBL/GenBank/DDBJ databases">
        <title>Genomic Encyclopedia of Type Strains, Phase IV (KMG-IV): sequencing the most valuable type-strain genomes for metagenomic binning, comparative biology and taxonomic classification.</title>
        <authorList>
            <person name="Goeker M."/>
        </authorList>
    </citation>
    <scope>NUCLEOTIDE SEQUENCE [LARGE SCALE GENOMIC DNA]</scope>
    <source>
        <strain evidence="1 2">DSM 25229</strain>
    </source>
</reference>
<name>A0A7X6BAG2_9SPHN</name>
<proteinExistence type="predicted"/>
<sequence>MKNGIKLLADDTYGRVEISNRKEFKHFNLRPSKKAVEEIERLEELTLAAEQRLGNFVVGSNRG</sequence>
<protein>
    <submittedName>
        <fullName evidence="1">Uncharacterized protein</fullName>
    </submittedName>
</protein>
<accession>A0A7X6BAG2</accession>
<organism evidence="1 2">
    <name type="scientific">Sphingopyxis italica</name>
    <dbReference type="NCBI Taxonomy" id="1129133"/>
    <lineage>
        <taxon>Bacteria</taxon>
        <taxon>Pseudomonadati</taxon>
        <taxon>Pseudomonadota</taxon>
        <taxon>Alphaproteobacteria</taxon>
        <taxon>Sphingomonadales</taxon>
        <taxon>Sphingomonadaceae</taxon>
        <taxon>Sphingopyxis</taxon>
    </lineage>
</organism>
<evidence type="ECO:0000313" key="1">
    <source>
        <dbReference type="EMBL" id="NJB90842.1"/>
    </source>
</evidence>
<dbReference type="EMBL" id="JAATIT010000004">
    <property type="protein sequence ID" value="NJB90842.1"/>
    <property type="molecule type" value="Genomic_DNA"/>
</dbReference>
<dbReference type="Proteomes" id="UP000535078">
    <property type="component" value="Unassembled WGS sequence"/>
</dbReference>
<dbReference type="AlphaFoldDB" id="A0A7X6BAG2"/>
<keyword evidence="2" id="KW-1185">Reference proteome</keyword>
<evidence type="ECO:0000313" key="2">
    <source>
        <dbReference type="Proteomes" id="UP000535078"/>
    </source>
</evidence>
<gene>
    <name evidence="1" type="ORF">GGR90_003044</name>
</gene>